<organism evidence="1 2">
    <name type="scientific">Tateyamaria omphalii</name>
    <dbReference type="NCBI Taxonomy" id="299262"/>
    <lineage>
        <taxon>Bacteria</taxon>
        <taxon>Pseudomonadati</taxon>
        <taxon>Pseudomonadota</taxon>
        <taxon>Alphaproteobacteria</taxon>
        <taxon>Rhodobacterales</taxon>
        <taxon>Roseobacteraceae</taxon>
        <taxon>Tateyamaria</taxon>
    </lineage>
</organism>
<sequence>MSSSGPRHIARTFFITKNSDNGERVIAKKERPRMVLAVENDEDFALHSNVNRLKERLARTVGMSNDQEEI</sequence>
<protein>
    <submittedName>
        <fullName evidence="1">Uncharacterized protein</fullName>
    </submittedName>
</protein>
<dbReference type="RefSeq" id="WP_076629241.1">
    <property type="nucleotide sequence ID" value="NZ_CP019312.1"/>
</dbReference>
<name>A0A1P8MXS9_9RHOB</name>
<accession>A0A1P8MXS9</accession>
<gene>
    <name evidence="1" type="ORF">BWR18_14825</name>
</gene>
<dbReference type="AlphaFoldDB" id="A0A1P8MXS9"/>
<evidence type="ECO:0000313" key="2">
    <source>
        <dbReference type="Proteomes" id="UP000186336"/>
    </source>
</evidence>
<dbReference type="KEGG" id="tom:BWR18_14825"/>
<evidence type="ECO:0000313" key="1">
    <source>
        <dbReference type="EMBL" id="APX12818.1"/>
    </source>
</evidence>
<proteinExistence type="predicted"/>
<dbReference type="OrthoDB" id="8298724at2"/>
<dbReference type="EMBL" id="CP019312">
    <property type="protein sequence ID" value="APX12818.1"/>
    <property type="molecule type" value="Genomic_DNA"/>
</dbReference>
<reference evidence="1 2" key="1">
    <citation type="submission" date="2017-01" db="EMBL/GenBank/DDBJ databases">
        <title>Complete genome of Tateyamaria omphalii DOK1-4 isolated from seawater in Dokdo.</title>
        <authorList>
            <person name="Kim J.H."/>
            <person name="Chi W.-J."/>
        </authorList>
    </citation>
    <scope>NUCLEOTIDE SEQUENCE [LARGE SCALE GENOMIC DNA]</scope>
    <source>
        <strain evidence="1 2">DOK1-4</strain>
    </source>
</reference>
<dbReference type="Proteomes" id="UP000186336">
    <property type="component" value="Chromosome"/>
</dbReference>
<keyword evidence="2" id="KW-1185">Reference proteome</keyword>